<reference evidence="4" key="1">
    <citation type="journal article" date="2023" name="GigaByte">
        <title>Genome assembly of the bearded iris, Iris pallida Lam.</title>
        <authorList>
            <person name="Bruccoleri R.E."/>
            <person name="Oakeley E.J."/>
            <person name="Faust A.M.E."/>
            <person name="Altorfer M."/>
            <person name="Dessus-Babus S."/>
            <person name="Burckhardt D."/>
            <person name="Oertli M."/>
            <person name="Naumann U."/>
            <person name="Petersen F."/>
            <person name="Wong J."/>
        </authorList>
    </citation>
    <scope>NUCLEOTIDE SEQUENCE</scope>
    <source>
        <strain evidence="4">GSM-AAB239-AS_SAM_17_03QT</strain>
    </source>
</reference>
<dbReference type="Proteomes" id="UP001140949">
    <property type="component" value="Unassembled WGS sequence"/>
</dbReference>
<dbReference type="AlphaFoldDB" id="A0AAX6HSB5"/>
<accession>A0AAX6HSB5</accession>
<dbReference type="PANTHER" id="PTHR24126">
    <property type="entry name" value="ANKYRIN REPEAT, PH AND SEC7 DOMAIN CONTAINING PROTEIN SECG-RELATED"/>
    <property type="match status" value="1"/>
</dbReference>
<evidence type="ECO:0000313" key="5">
    <source>
        <dbReference type="Proteomes" id="UP001140949"/>
    </source>
</evidence>
<dbReference type="SUPFAM" id="SSF48403">
    <property type="entry name" value="Ankyrin repeat"/>
    <property type="match status" value="1"/>
</dbReference>
<reference evidence="4" key="2">
    <citation type="submission" date="2023-04" db="EMBL/GenBank/DDBJ databases">
        <authorList>
            <person name="Bruccoleri R.E."/>
            <person name="Oakeley E.J."/>
            <person name="Faust A.-M."/>
            <person name="Dessus-Babus S."/>
            <person name="Altorfer M."/>
            <person name="Burckhardt D."/>
            <person name="Oertli M."/>
            <person name="Naumann U."/>
            <person name="Petersen F."/>
            <person name="Wong J."/>
        </authorList>
    </citation>
    <scope>NUCLEOTIDE SEQUENCE</scope>
    <source>
        <strain evidence="4">GSM-AAB239-AS_SAM_17_03QT</strain>
        <tissue evidence="4">Leaf</tissue>
    </source>
</reference>
<protein>
    <submittedName>
        <fullName evidence="4">Uncharacterized protein</fullName>
    </submittedName>
</protein>
<dbReference type="Pfam" id="PF12796">
    <property type="entry name" value="Ank_2"/>
    <property type="match status" value="1"/>
</dbReference>
<dbReference type="EMBL" id="JANAVB010006999">
    <property type="protein sequence ID" value="KAJ6843742.1"/>
    <property type="molecule type" value="Genomic_DNA"/>
</dbReference>
<sequence>MASSSSSYFSLRWESTGDHQWWYASPVDLAAASGHYDLVRELLRIDPNLLIKLTSLRRLRRLDSLWPDPAVRRRRASVARALLRDCGAPLLRAGYGGWLLYTAASAGDPAFVSDLLAADPLLVFGSGEYGVTDVFYAAAAGRSAEAFAALFDHAVRPRGGTADGVLRAEMVRRALHAAARGGDLEMMRKLLDDGDVLLQEYRDAQGSTLLHAASGRGQLEVVRNLVSSYNIINSKDNQGNTALHIAAYFGHLPVVEALLAASPSSSTERNDAGNTFLHMAVAGFRTPGFRSLDRQMDLMKQLVSGTVVDIRELINLRNNEGRTALHVAVIGNVHSDLVELLMTVTSIDLNVQDVEGMTALDLLNQRPRSASSEILIKKMSSAGGVANAKDHATVSAVTDQVRLLGIGSSPGTSFKMSDAEVFLYTGVETSEASGRHSTSSGSCKSEIAHEYGEVTQEKKKKKSAAGRLKVLLPWSARKKPEVGDDRCEREDTPTPLRQRFSKPTALVNNKRMLSVRSSAPSLATKKRFASGLMHGVMQDMPHLAHPVWSPSEKLKGVCPEEDIAGGASCSYSSVDGVEEEAGAAGKPSNKSGGFANTRFMNRYFCFGAQGLTVEDSASGRRSSRMFRRSSALSVA</sequence>
<gene>
    <name evidence="4" type="ORF">M6B38_117640</name>
</gene>
<proteinExistence type="predicted"/>
<name>A0AAX6HSB5_IRIPA</name>
<evidence type="ECO:0000313" key="4">
    <source>
        <dbReference type="EMBL" id="KAJ6843742.1"/>
    </source>
</evidence>
<comment type="caution">
    <text evidence="4">The sequence shown here is derived from an EMBL/GenBank/DDBJ whole genome shotgun (WGS) entry which is preliminary data.</text>
</comment>
<keyword evidence="2 3" id="KW-0040">ANK repeat</keyword>
<dbReference type="InterPro" id="IPR002110">
    <property type="entry name" value="Ankyrin_rpt"/>
</dbReference>
<keyword evidence="5" id="KW-1185">Reference proteome</keyword>
<evidence type="ECO:0000256" key="1">
    <source>
        <dbReference type="ARBA" id="ARBA00022737"/>
    </source>
</evidence>
<dbReference type="PANTHER" id="PTHR24126:SF40">
    <property type="entry name" value="ANKYRIN REPEAT FAMILY PROTEIN"/>
    <property type="match status" value="1"/>
</dbReference>
<dbReference type="Pfam" id="PF13857">
    <property type="entry name" value="Ank_5"/>
    <property type="match status" value="1"/>
</dbReference>
<dbReference type="InterPro" id="IPR036770">
    <property type="entry name" value="Ankyrin_rpt-contain_sf"/>
</dbReference>
<keyword evidence="1" id="KW-0677">Repeat</keyword>
<evidence type="ECO:0000256" key="2">
    <source>
        <dbReference type="ARBA" id="ARBA00023043"/>
    </source>
</evidence>
<feature type="repeat" description="ANK" evidence="3">
    <location>
        <begin position="205"/>
        <end position="237"/>
    </location>
</feature>
<dbReference type="SMART" id="SM00248">
    <property type="entry name" value="ANK"/>
    <property type="match status" value="6"/>
</dbReference>
<feature type="repeat" description="ANK" evidence="3">
    <location>
        <begin position="238"/>
        <end position="270"/>
    </location>
</feature>
<organism evidence="4 5">
    <name type="scientific">Iris pallida</name>
    <name type="common">Sweet iris</name>
    <dbReference type="NCBI Taxonomy" id="29817"/>
    <lineage>
        <taxon>Eukaryota</taxon>
        <taxon>Viridiplantae</taxon>
        <taxon>Streptophyta</taxon>
        <taxon>Embryophyta</taxon>
        <taxon>Tracheophyta</taxon>
        <taxon>Spermatophyta</taxon>
        <taxon>Magnoliopsida</taxon>
        <taxon>Liliopsida</taxon>
        <taxon>Asparagales</taxon>
        <taxon>Iridaceae</taxon>
        <taxon>Iridoideae</taxon>
        <taxon>Irideae</taxon>
        <taxon>Iris</taxon>
    </lineage>
</organism>
<dbReference type="PROSITE" id="PS50088">
    <property type="entry name" value="ANK_REPEAT"/>
    <property type="match status" value="2"/>
</dbReference>
<evidence type="ECO:0000256" key="3">
    <source>
        <dbReference type="PROSITE-ProRule" id="PRU00023"/>
    </source>
</evidence>
<dbReference type="Gene3D" id="1.25.40.20">
    <property type="entry name" value="Ankyrin repeat-containing domain"/>
    <property type="match status" value="1"/>
</dbReference>
<dbReference type="PROSITE" id="PS50297">
    <property type="entry name" value="ANK_REP_REGION"/>
    <property type="match status" value="2"/>
</dbReference>